<protein>
    <submittedName>
        <fullName evidence="3">Class I SAM-dependent methyltransferase</fullName>
    </submittedName>
</protein>
<evidence type="ECO:0000313" key="3">
    <source>
        <dbReference type="EMBL" id="NEW48041.1"/>
    </source>
</evidence>
<evidence type="ECO:0000256" key="1">
    <source>
        <dbReference type="ARBA" id="ARBA00022679"/>
    </source>
</evidence>
<evidence type="ECO:0000313" key="4">
    <source>
        <dbReference type="Proteomes" id="UP000468928"/>
    </source>
</evidence>
<dbReference type="SUPFAM" id="SSF53335">
    <property type="entry name" value="S-adenosyl-L-methionine-dependent methyltransferases"/>
    <property type="match status" value="1"/>
</dbReference>
<reference evidence="3 4" key="1">
    <citation type="submission" date="2020-01" db="EMBL/GenBank/DDBJ databases">
        <title>Genetics and antimicrobial susceptibilities of Nocardia species isolated from the soil; a comparison with species isolated from humans.</title>
        <authorList>
            <person name="Carrasco G."/>
            <person name="Monzon S."/>
            <person name="Sansegundo M."/>
            <person name="Garcia E."/>
            <person name="Garrido N."/>
            <person name="Medina M.J."/>
            <person name="Villalon P."/>
            <person name="Ramirez-Arocha A.C."/>
            <person name="Jimenez P."/>
            <person name="Cuesta I."/>
            <person name="Valdezate S."/>
        </authorList>
    </citation>
    <scope>NUCLEOTIDE SEQUENCE [LARGE SCALE GENOMIC DNA]</scope>
    <source>
        <strain evidence="3 4">CNM20110639</strain>
    </source>
</reference>
<dbReference type="CDD" id="cd02440">
    <property type="entry name" value="AdoMet_MTases"/>
    <property type="match status" value="1"/>
</dbReference>
<dbReference type="RefSeq" id="WP_163827343.1">
    <property type="nucleotide sequence ID" value="NZ_JAAGUY010000032.1"/>
</dbReference>
<dbReference type="Gene3D" id="3.40.50.150">
    <property type="entry name" value="Vaccinia Virus protein VP39"/>
    <property type="match status" value="1"/>
</dbReference>
<dbReference type="PANTHER" id="PTHR43861">
    <property type="entry name" value="TRANS-ACONITATE 2-METHYLTRANSFERASE-RELATED"/>
    <property type="match status" value="1"/>
</dbReference>
<dbReference type="InterPro" id="IPR041698">
    <property type="entry name" value="Methyltransf_25"/>
</dbReference>
<dbReference type="GO" id="GO:0008168">
    <property type="term" value="F:methyltransferase activity"/>
    <property type="evidence" value="ECO:0007669"/>
    <property type="project" value="UniProtKB-KW"/>
</dbReference>
<organism evidence="3 4">
    <name type="scientific">Nocardia cyriacigeorgica</name>
    <dbReference type="NCBI Taxonomy" id="135487"/>
    <lineage>
        <taxon>Bacteria</taxon>
        <taxon>Bacillati</taxon>
        <taxon>Actinomycetota</taxon>
        <taxon>Actinomycetes</taxon>
        <taxon>Mycobacteriales</taxon>
        <taxon>Nocardiaceae</taxon>
        <taxon>Nocardia</taxon>
    </lineage>
</organism>
<dbReference type="PANTHER" id="PTHR43861:SF3">
    <property type="entry name" value="PUTATIVE (AFU_ORTHOLOGUE AFUA_2G14390)-RELATED"/>
    <property type="match status" value="1"/>
</dbReference>
<gene>
    <name evidence="3" type="ORF">GV789_26970</name>
</gene>
<dbReference type="GO" id="GO:0032259">
    <property type="term" value="P:methylation"/>
    <property type="evidence" value="ECO:0007669"/>
    <property type="project" value="UniProtKB-KW"/>
</dbReference>
<dbReference type="AlphaFoldDB" id="A0A6P1DEF3"/>
<comment type="caution">
    <text evidence="3">The sequence shown here is derived from an EMBL/GenBank/DDBJ whole genome shotgun (WGS) entry which is preliminary data.</text>
</comment>
<dbReference type="EMBL" id="JAAGUZ010000118">
    <property type="protein sequence ID" value="NEW48041.1"/>
    <property type="molecule type" value="Genomic_DNA"/>
</dbReference>
<sequence length="231" mass="25106">MDAADWDARYAQGELVWGAPPNSTVVEHVFGLDRVTPLSPDADGVVPDLPRALDLACGEGRNALWLATHGWQVHAVDFSQVGIDKGRTVATRLSRSVRDRLTWQCTDLTDLDSAGITGPFELVLMVFLHLPAAQRRPLVRRAAELLSPGGTLLVLGHDSTNLTEGYGGPQDPEILFTPDDIVADLDGLPEIRIRVADRIHRPTEERDAIDALVIVTRADPEPDPEQPAPPA</sequence>
<keyword evidence="1 3" id="KW-0808">Transferase</keyword>
<feature type="domain" description="Methyltransferase" evidence="2">
    <location>
        <begin position="53"/>
        <end position="150"/>
    </location>
</feature>
<evidence type="ECO:0000259" key="2">
    <source>
        <dbReference type="Pfam" id="PF13649"/>
    </source>
</evidence>
<dbReference type="InterPro" id="IPR029063">
    <property type="entry name" value="SAM-dependent_MTases_sf"/>
</dbReference>
<dbReference type="Pfam" id="PF13649">
    <property type="entry name" value="Methyltransf_25"/>
    <property type="match status" value="1"/>
</dbReference>
<dbReference type="Proteomes" id="UP000468928">
    <property type="component" value="Unassembled WGS sequence"/>
</dbReference>
<name>A0A6P1DEF3_9NOCA</name>
<proteinExistence type="predicted"/>
<keyword evidence="3" id="KW-0489">Methyltransferase</keyword>
<accession>A0A6P1DEF3</accession>